<reference evidence="10 11" key="1">
    <citation type="submission" date="2024-02" db="EMBL/GenBank/DDBJ databases">
        <authorList>
            <person name="Vignale AGUSTIN F."/>
            <person name="Sosa J E."/>
            <person name="Modenutti C."/>
        </authorList>
    </citation>
    <scope>NUCLEOTIDE SEQUENCE [LARGE SCALE GENOMIC DNA]</scope>
</reference>
<feature type="region of interest" description="Disordered" evidence="8">
    <location>
        <begin position="1"/>
        <end position="30"/>
    </location>
</feature>
<keyword evidence="5" id="KW-0804">Transcription</keyword>
<evidence type="ECO:0000256" key="5">
    <source>
        <dbReference type="ARBA" id="ARBA00023163"/>
    </source>
</evidence>
<dbReference type="InterPro" id="IPR046347">
    <property type="entry name" value="bZIP_sf"/>
</dbReference>
<dbReference type="InterPro" id="IPR044827">
    <property type="entry name" value="GBF-like"/>
</dbReference>
<evidence type="ECO:0000313" key="11">
    <source>
        <dbReference type="Proteomes" id="UP001642360"/>
    </source>
</evidence>
<dbReference type="AlphaFoldDB" id="A0ABC8SPC8"/>
<evidence type="ECO:0000256" key="7">
    <source>
        <dbReference type="SAM" id="Coils"/>
    </source>
</evidence>
<evidence type="ECO:0000256" key="2">
    <source>
        <dbReference type="ARBA" id="ARBA00007163"/>
    </source>
</evidence>
<sequence length="506" mass="56165">MDDELTHNGAATKSSPSASRLHTAEEGEASGECGMLKMELDAAEALAGLAHYSAAGGSGNTVTESVSQRVKNAVDTGTTNREDSVARSSVLDEDRALVFQQQFEKRCNVMIKPVEVKQEDELAKQCLVCTKSYDSSGCNKSRQNLAEAENEARRIRRVLANRESARQTIRRRQVLYEEFTRKVADLALENENLKREKELAVKEYDTLKSTNEYLKAQIAEVMKAETDENQEESKAQNVDHSRFLSTNSPFIIYNQSPHTPFLWRPFIHSSNYLQFQCGLQNVTGTPPQVPMPAYGEVDSLHEQENSMMVNSLGTPPYIFPCLGFSPVPSNTSGFHYQPFDINNQLNETRLNNLCWPSSSSKATAHVENHNSPLPRVVKTEASKPTESIPSNNLRESTFCFPPDGGGQQIGPCSKKMVLVPGPLTCVRPVVHVEAETSAQPDYISTVTAVSATVSQMVNALPENNQEPTVCSSEKLVDAAAAAEARKRRKKITKLKNLHCRQFRRHF</sequence>
<comment type="similarity">
    <text evidence="2">Belongs to the bZIP family.</text>
</comment>
<feature type="compositionally biased region" description="Polar residues" evidence="8">
    <location>
        <begin position="60"/>
        <end position="79"/>
    </location>
</feature>
<dbReference type="SUPFAM" id="SSF57959">
    <property type="entry name" value="Leucine zipper domain"/>
    <property type="match status" value="1"/>
</dbReference>
<dbReference type="InterPro" id="IPR045314">
    <property type="entry name" value="bZIP_plant_GBF1"/>
</dbReference>
<keyword evidence="3" id="KW-0805">Transcription regulation</keyword>
<dbReference type="GO" id="GO:0005634">
    <property type="term" value="C:nucleus"/>
    <property type="evidence" value="ECO:0007669"/>
    <property type="project" value="UniProtKB-SubCell"/>
</dbReference>
<feature type="domain" description="BZIP" evidence="9">
    <location>
        <begin position="151"/>
        <end position="214"/>
    </location>
</feature>
<evidence type="ECO:0000313" key="10">
    <source>
        <dbReference type="EMBL" id="CAK9159051.1"/>
    </source>
</evidence>
<dbReference type="CDD" id="cd14702">
    <property type="entry name" value="bZIP_plant_GBF1"/>
    <property type="match status" value="1"/>
</dbReference>
<keyword evidence="6" id="KW-0539">Nucleus</keyword>
<protein>
    <recommendedName>
        <fullName evidence="9">BZIP domain-containing protein</fullName>
    </recommendedName>
</protein>
<keyword evidence="7" id="KW-0175">Coiled coil</keyword>
<evidence type="ECO:0000256" key="1">
    <source>
        <dbReference type="ARBA" id="ARBA00004123"/>
    </source>
</evidence>
<evidence type="ECO:0000256" key="4">
    <source>
        <dbReference type="ARBA" id="ARBA00023125"/>
    </source>
</evidence>
<dbReference type="PANTHER" id="PTHR45967:SF28">
    <property type="entry name" value="BASIC-LEUCINE ZIPPER (BZIP) TRANSCRIPTION FACTOR FAMILY PROTEIN"/>
    <property type="match status" value="1"/>
</dbReference>
<feature type="compositionally biased region" description="Polar residues" evidence="8">
    <location>
        <begin position="9"/>
        <end position="20"/>
    </location>
</feature>
<name>A0ABC8SPC8_9AQUA</name>
<proteinExistence type="inferred from homology"/>
<evidence type="ECO:0000256" key="8">
    <source>
        <dbReference type="SAM" id="MobiDB-lite"/>
    </source>
</evidence>
<gene>
    <name evidence="10" type="ORF">ILEXP_LOCUS27730</name>
</gene>
<dbReference type="InterPro" id="IPR004827">
    <property type="entry name" value="bZIP"/>
</dbReference>
<dbReference type="SMART" id="SM00338">
    <property type="entry name" value="BRLZ"/>
    <property type="match status" value="1"/>
</dbReference>
<evidence type="ECO:0000256" key="3">
    <source>
        <dbReference type="ARBA" id="ARBA00023015"/>
    </source>
</evidence>
<evidence type="ECO:0000256" key="6">
    <source>
        <dbReference type="ARBA" id="ARBA00023242"/>
    </source>
</evidence>
<keyword evidence="11" id="KW-1185">Reference proteome</keyword>
<organism evidence="10 11">
    <name type="scientific">Ilex paraguariensis</name>
    <name type="common">yerba mate</name>
    <dbReference type="NCBI Taxonomy" id="185542"/>
    <lineage>
        <taxon>Eukaryota</taxon>
        <taxon>Viridiplantae</taxon>
        <taxon>Streptophyta</taxon>
        <taxon>Embryophyta</taxon>
        <taxon>Tracheophyta</taxon>
        <taxon>Spermatophyta</taxon>
        <taxon>Magnoliopsida</taxon>
        <taxon>eudicotyledons</taxon>
        <taxon>Gunneridae</taxon>
        <taxon>Pentapetalae</taxon>
        <taxon>asterids</taxon>
        <taxon>campanulids</taxon>
        <taxon>Aquifoliales</taxon>
        <taxon>Aquifoliaceae</taxon>
        <taxon>Ilex</taxon>
    </lineage>
</organism>
<feature type="region of interest" description="Disordered" evidence="8">
    <location>
        <begin position="57"/>
        <end position="82"/>
    </location>
</feature>
<dbReference type="GO" id="GO:0003677">
    <property type="term" value="F:DNA binding"/>
    <property type="evidence" value="ECO:0007669"/>
    <property type="project" value="UniProtKB-KW"/>
</dbReference>
<comment type="caution">
    <text evidence="10">The sequence shown here is derived from an EMBL/GenBank/DDBJ whole genome shotgun (WGS) entry which is preliminary data.</text>
</comment>
<keyword evidence="4" id="KW-0238">DNA-binding</keyword>
<dbReference type="Proteomes" id="UP001642360">
    <property type="component" value="Unassembled WGS sequence"/>
</dbReference>
<dbReference type="Pfam" id="PF00170">
    <property type="entry name" value="bZIP_1"/>
    <property type="match status" value="1"/>
</dbReference>
<feature type="coiled-coil region" evidence="7">
    <location>
        <begin position="138"/>
        <end position="210"/>
    </location>
</feature>
<evidence type="ECO:0000259" key="9">
    <source>
        <dbReference type="PROSITE" id="PS50217"/>
    </source>
</evidence>
<dbReference type="PANTHER" id="PTHR45967">
    <property type="entry name" value="G-BOX-BINDING FACTOR 3-RELATED"/>
    <property type="match status" value="1"/>
</dbReference>
<accession>A0ABC8SPC8</accession>
<dbReference type="EMBL" id="CAUOFW020003289">
    <property type="protein sequence ID" value="CAK9159051.1"/>
    <property type="molecule type" value="Genomic_DNA"/>
</dbReference>
<dbReference type="PROSITE" id="PS50217">
    <property type="entry name" value="BZIP"/>
    <property type="match status" value="1"/>
</dbReference>
<comment type="subcellular location">
    <subcellularLocation>
        <location evidence="1">Nucleus</location>
    </subcellularLocation>
</comment>